<sequence length="59" mass="7151">MFPSRSLFLILWLSLLLYYTLFWRYLHMINGLLSFFISLCYFLHLCIVTVTVSAFDFIF</sequence>
<accession>A0A6A4GSL2</accession>
<organism evidence="2 3">
    <name type="scientific">Gymnopus androsaceus JB14</name>
    <dbReference type="NCBI Taxonomy" id="1447944"/>
    <lineage>
        <taxon>Eukaryota</taxon>
        <taxon>Fungi</taxon>
        <taxon>Dikarya</taxon>
        <taxon>Basidiomycota</taxon>
        <taxon>Agaricomycotina</taxon>
        <taxon>Agaricomycetes</taxon>
        <taxon>Agaricomycetidae</taxon>
        <taxon>Agaricales</taxon>
        <taxon>Marasmiineae</taxon>
        <taxon>Omphalotaceae</taxon>
        <taxon>Gymnopus</taxon>
    </lineage>
</organism>
<keyword evidence="3" id="KW-1185">Reference proteome</keyword>
<name>A0A6A4GSL2_9AGAR</name>
<feature type="transmembrane region" description="Helical" evidence="1">
    <location>
        <begin position="7"/>
        <end position="26"/>
    </location>
</feature>
<evidence type="ECO:0000256" key="1">
    <source>
        <dbReference type="SAM" id="Phobius"/>
    </source>
</evidence>
<feature type="transmembrane region" description="Helical" evidence="1">
    <location>
        <begin position="32"/>
        <end position="58"/>
    </location>
</feature>
<keyword evidence="1" id="KW-0812">Transmembrane</keyword>
<evidence type="ECO:0000313" key="2">
    <source>
        <dbReference type="EMBL" id="KAE9388426.1"/>
    </source>
</evidence>
<dbReference type="AlphaFoldDB" id="A0A6A4GSL2"/>
<gene>
    <name evidence="2" type="ORF">BT96DRAFT_435961</name>
</gene>
<protein>
    <submittedName>
        <fullName evidence="2">Uncharacterized protein</fullName>
    </submittedName>
</protein>
<evidence type="ECO:0000313" key="3">
    <source>
        <dbReference type="Proteomes" id="UP000799118"/>
    </source>
</evidence>
<keyword evidence="1" id="KW-1133">Transmembrane helix</keyword>
<dbReference type="EMBL" id="ML769744">
    <property type="protein sequence ID" value="KAE9388426.1"/>
    <property type="molecule type" value="Genomic_DNA"/>
</dbReference>
<reference evidence="2" key="1">
    <citation type="journal article" date="2019" name="Environ. Microbiol.">
        <title>Fungal ecological strategies reflected in gene transcription - a case study of two litter decomposers.</title>
        <authorList>
            <person name="Barbi F."/>
            <person name="Kohler A."/>
            <person name="Barry K."/>
            <person name="Baskaran P."/>
            <person name="Daum C."/>
            <person name="Fauchery L."/>
            <person name="Ihrmark K."/>
            <person name="Kuo A."/>
            <person name="LaButti K."/>
            <person name="Lipzen A."/>
            <person name="Morin E."/>
            <person name="Grigoriev I.V."/>
            <person name="Henrissat B."/>
            <person name="Lindahl B."/>
            <person name="Martin F."/>
        </authorList>
    </citation>
    <scope>NUCLEOTIDE SEQUENCE</scope>
    <source>
        <strain evidence="2">JB14</strain>
    </source>
</reference>
<proteinExistence type="predicted"/>
<keyword evidence="1" id="KW-0472">Membrane</keyword>
<dbReference type="Proteomes" id="UP000799118">
    <property type="component" value="Unassembled WGS sequence"/>
</dbReference>